<dbReference type="Pfam" id="PF10082">
    <property type="entry name" value="BBP2_2"/>
    <property type="match status" value="2"/>
</dbReference>
<gene>
    <name evidence="1" type="ORF">ORQ98_21800</name>
</gene>
<dbReference type="InterPro" id="IPR017467">
    <property type="entry name" value="CHP03016_PEP-CTERM"/>
</dbReference>
<dbReference type="InterPro" id="IPR023614">
    <property type="entry name" value="Porin_dom_sf"/>
</dbReference>
<dbReference type="EMBL" id="JAPMOU010000038">
    <property type="protein sequence ID" value="MDE1464602.1"/>
    <property type="molecule type" value="Genomic_DNA"/>
</dbReference>
<sequence length="504" mass="57275">MATIMGITDNGPRNLLQSRCVLTLSLFLISSVTAYGAQWTITPSVTAKDTYSDNINLSNNDKQSDQVLEIVPAIRIQGEGRRLRLNFDYNAQGLHYFENTNDDEVNHRLRSGLNSELVEGHLFLNATANITQQLIDERRGGSDDNISGSDNLSDVFTYEINPYWQQKLGSEAETLLGIRYNEVNYSGNNGSGTDSSGQSLYWSVNSAPGVGPVFWRFDYNYDEVDYESQNDTERQSESILVGYQWTPKFNTSLTVGYESQDNDADNIRNDTDGAFWLAGVEWALSRKTSLSAQYGKRYYGDTYGFNLSHQRKRSVFTLSYSEQQQTIRDQILSGKFLVCPEGVVNPVECNIEDLRVGENPESGKEVIGPPLDVTASQVDDYFISKNTNLGWYHVRKRDSFNVNAYRQEREFQTRNNNELVHGINVGWNRRLSRKVTSNVNLGWATNDFEDNSDSKTWTATFQLQRQLSRDMSGALEFATQKRTSDIETNEYTENRISVSIRKTF</sequence>
<protein>
    <submittedName>
        <fullName evidence="1">TIGR03016 family PEP-CTERM system-associated outer membrane protein</fullName>
    </submittedName>
</protein>
<dbReference type="SUPFAM" id="SSF56935">
    <property type="entry name" value="Porins"/>
    <property type="match status" value="1"/>
</dbReference>
<dbReference type="InterPro" id="IPR018759">
    <property type="entry name" value="BBP2_2"/>
</dbReference>
<keyword evidence="2" id="KW-1185">Reference proteome</keyword>
<dbReference type="NCBIfam" id="TIGR03016">
    <property type="entry name" value="pepcterm_hypo_1"/>
    <property type="match status" value="1"/>
</dbReference>
<evidence type="ECO:0000313" key="2">
    <source>
        <dbReference type="Proteomes" id="UP001528823"/>
    </source>
</evidence>
<proteinExistence type="predicted"/>
<dbReference type="RefSeq" id="WP_274690927.1">
    <property type="nucleotide sequence ID" value="NZ_JAPMOU010000038.1"/>
</dbReference>
<dbReference type="Gene3D" id="2.40.160.10">
    <property type="entry name" value="Porin"/>
    <property type="match status" value="1"/>
</dbReference>
<dbReference type="Proteomes" id="UP001528823">
    <property type="component" value="Unassembled WGS sequence"/>
</dbReference>
<organism evidence="1 2">
    <name type="scientific">Spartinivicinus poritis</name>
    <dbReference type="NCBI Taxonomy" id="2994640"/>
    <lineage>
        <taxon>Bacteria</taxon>
        <taxon>Pseudomonadati</taxon>
        <taxon>Pseudomonadota</taxon>
        <taxon>Gammaproteobacteria</taxon>
        <taxon>Oceanospirillales</taxon>
        <taxon>Zooshikellaceae</taxon>
        <taxon>Spartinivicinus</taxon>
    </lineage>
</organism>
<comment type="caution">
    <text evidence="1">The sequence shown here is derived from an EMBL/GenBank/DDBJ whole genome shotgun (WGS) entry which is preliminary data.</text>
</comment>
<accession>A0ABT5UDZ6</accession>
<name>A0ABT5UDZ6_9GAMM</name>
<evidence type="ECO:0000313" key="1">
    <source>
        <dbReference type="EMBL" id="MDE1464602.1"/>
    </source>
</evidence>
<reference evidence="1 2" key="1">
    <citation type="submission" date="2022-11" db="EMBL/GenBank/DDBJ databases">
        <title>Spartinivicinus poritis sp. nov., isolated from scleractinian coral Porites lutea.</title>
        <authorList>
            <person name="Zhang G."/>
            <person name="Cai L."/>
            <person name="Wei Q."/>
        </authorList>
    </citation>
    <scope>NUCLEOTIDE SEQUENCE [LARGE SCALE GENOMIC DNA]</scope>
    <source>
        <strain evidence="1 2">A2-2</strain>
    </source>
</reference>